<protein>
    <submittedName>
        <fullName evidence="1">Glycosyl transferase</fullName>
    </submittedName>
</protein>
<feature type="non-terminal residue" evidence="1">
    <location>
        <position position="1"/>
    </location>
</feature>
<organism evidence="1">
    <name type="scientific">Klebsiella pneumoniae</name>
    <dbReference type="NCBI Taxonomy" id="573"/>
    <lineage>
        <taxon>Bacteria</taxon>
        <taxon>Pseudomonadati</taxon>
        <taxon>Pseudomonadota</taxon>
        <taxon>Gammaproteobacteria</taxon>
        <taxon>Enterobacterales</taxon>
        <taxon>Enterobacteriaceae</taxon>
        <taxon>Klebsiella/Raoultella group</taxon>
        <taxon>Klebsiella</taxon>
        <taxon>Klebsiella pneumoniae complex</taxon>
    </lineage>
</organism>
<evidence type="ECO:0000313" key="1">
    <source>
        <dbReference type="EMBL" id="TCY62405.1"/>
    </source>
</evidence>
<name>A0A483TNI2_KLEPN</name>
<dbReference type="AlphaFoldDB" id="A0A483TNI2"/>
<gene>
    <name evidence="1" type="ORF">ETH53_28370</name>
</gene>
<reference evidence="1" key="1">
    <citation type="submission" date="2019-01" db="EMBL/GenBank/DDBJ databases">
        <authorList>
            <person name="Lista F."/>
            <person name="Anselmo A."/>
        </authorList>
    </citation>
    <scope>NUCLEOTIDE SEQUENCE</scope>
    <source>
        <strain evidence="1">11R</strain>
    </source>
</reference>
<proteinExistence type="predicted"/>
<keyword evidence="1" id="KW-0808">Transferase</keyword>
<accession>A0A483TNI2</accession>
<comment type="caution">
    <text evidence="1">The sequence shown here is derived from an EMBL/GenBank/DDBJ whole genome shotgun (WGS) entry which is preliminary data.</text>
</comment>
<dbReference type="EMBL" id="SDDK01000095">
    <property type="protein sequence ID" value="TCY62405.1"/>
    <property type="molecule type" value="Genomic_DNA"/>
</dbReference>
<sequence>YLKILRSICDGFDFYEKNKK</sequence>
<dbReference type="GO" id="GO:0016740">
    <property type="term" value="F:transferase activity"/>
    <property type="evidence" value="ECO:0007669"/>
    <property type="project" value="UniProtKB-KW"/>
</dbReference>